<evidence type="ECO:0000256" key="6">
    <source>
        <dbReference type="ARBA" id="ARBA00022692"/>
    </source>
</evidence>
<evidence type="ECO:0000256" key="5">
    <source>
        <dbReference type="ARBA" id="ARBA00022679"/>
    </source>
</evidence>
<proteinExistence type="predicted"/>
<evidence type="ECO:0000259" key="12">
    <source>
        <dbReference type="PROSITE" id="PS50109"/>
    </source>
</evidence>
<dbReference type="InterPro" id="IPR005467">
    <property type="entry name" value="His_kinase_dom"/>
</dbReference>
<dbReference type="PATRIC" id="fig|1768241.3.peg.3795"/>
<dbReference type="AlphaFoldDB" id="A0A132BT26"/>
<keyword evidence="7" id="KW-0418">Kinase</keyword>
<evidence type="ECO:0000256" key="1">
    <source>
        <dbReference type="ARBA" id="ARBA00000085"/>
    </source>
</evidence>
<dbReference type="CDD" id="cd00075">
    <property type="entry name" value="HATPase"/>
    <property type="match status" value="1"/>
</dbReference>
<dbReference type="GO" id="GO:0005886">
    <property type="term" value="C:plasma membrane"/>
    <property type="evidence" value="ECO:0007669"/>
    <property type="project" value="TreeGrafter"/>
</dbReference>
<organism evidence="14 15">
    <name type="scientific">Tritonibacter horizontis</name>
    <dbReference type="NCBI Taxonomy" id="1768241"/>
    <lineage>
        <taxon>Bacteria</taxon>
        <taxon>Pseudomonadati</taxon>
        <taxon>Pseudomonadota</taxon>
        <taxon>Alphaproteobacteria</taxon>
        <taxon>Rhodobacterales</taxon>
        <taxon>Paracoccaceae</taxon>
        <taxon>Tritonibacter</taxon>
    </lineage>
</organism>
<dbReference type="PROSITE" id="PS50109">
    <property type="entry name" value="HIS_KIN"/>
    <property type="match status" value="1"/>
</dbReference>
<dbReference type="InterPro" id="IPR013727">
    <property type="entry name" value="2CSK_N"/>
</dbReference>
<dbReference type="EMBL" id="LPUY01000095">
    <property type="protein sequence ID" value="KUP91474.1"/>
    <property type="molecule type" value="Genomic_DNA"/>
</dbReference>
<evidence type="ECO:0000256" key="7">
    <source>
        <dbReference type="ARBA" id="ARBA00022777"/>
    </source>
</evidence>
<evidence type="ECO:0000256" key="2">
    <source>
        <dbReference type="ARBA" id="ARBA00004370"/>
    </source>
</evidence>
<evidence type="ECO:0000256" key="8">
    <source>
        <dbReference type="ARBA" id="ARBA00022989"/>
    </source>
</evidence>
<dbReference type="SMART" id="SM00387">
    <property type="entry name" value="HATPase_c"/>
    <property type="match status" value="1"/>
</dbReference>
<keyword evidence="4" id="KW-0597">Phosphoprotein</keyword>
<dbReference type="Pfam" id="PF02518">
    <property type="entry name" value="HATPase_c"/>
    <property type="match status" value="1"/>
</dbReference>
<comment type="catalytic activity">
    <reaction evidence="1">
        <text>ATP + protein L-histidine = ADP + protein N-phospho-L-histidine.</text>
        <dbReference type="EC" id="2.7.13.3"/>
    </reaction>
</comment>
<evidence type="ECO:0000256" key="10">
    <source>
        <dbReference type="ARBA" id="ARBA00023136"/>
    </source>
</evidence>
<feature type="domain" description="Histidine kinase" evidence="12">
    <location>
        <begin position="247"/>
        <end position="461"/>
    </location>
</feature>
<dbReference type="GO" id="GO:0000155">
    <property type="term" value="F:phosphorelay sensor kinase activity"/>
    <property type="evidence" value="ECO:0007669"/>
    <property type="project" value="InterPro"/>
</dbReference>
<evidence type="ECO:0000259" key="13">
    <source>
        <dbReference type="PROSITE" id="PS50885"/>
    </source>
</evidence>
<comment type="subcellular location">
    <subcellularLocation>
        <location evidence="2">Membrane</location>
    </subcellularLocation>
</comment>
<dbReference type="InterPro" id="IPR004358">
    <property type="entry name" value="Sig_transdc_His_kin-like_C"/>
</dbReference>
<dbReference type="SUPFAM" id="SSF55874">
    <property type="entry name" value="ATPase domain of HSP90 chaperone/DNA topoisomerase II/histidine kinase"/>
    <property type="match status" value="1"/>
</dbReference>
<keyword evidence="9" id="KW-0902">Two-component regulatory system</keyword>
<evidence type="ECO:0000313" key="15">
    <source>
        <dbReference type="Proteomes" id="UP000068382"/>
    </source>
</evidence>
<dbReference type="PROSITE" id="PS50885">
    <property type="entry name" value="HAMP"/>
    <property type="match status" value="1"/>
</dbReference>
<dbReference type="PANTHER" id="PTHR45436:SF1">
    <property type="entry name" value="SENSOR PROTEIN QSEC"/>
    <property type="match status" value="1"/>
</dbReference>
<gene>
    <name evidence="14" type="primary">rssA_1</name>
    <name evidence="14" type="ORF">TRIHO_36370</name>
</gene>
<dbReference type="Proteomes" id="UP000068382">
    <property type="component" value="Unassembled WGS sequence"/>
</dbReference>
<dbReference type="Pfam" id="PF08521">
    <property type="entry name" value="2CSK_N"/>
    <property type="match status" value="1"/>
</dbReference>
<dbReference type="SUPFAM" id="SSF47384">
    <property type="entry name" value="Homodimeric domain of signal transducing histidine kinase"/>
    <property type="match status" value="1"/>
</dbReference>
<evidence type="ECO:0000256" key="3">
    <source>
        <dbReference type="ARBA" id="ARBA00012438"/>
    </source>
</evidence>
<feature type="transmembrane region" description="Helical" evidence="11">
    <location>
        <begin position="168"/>
        <end position="187"/>
    </location>
</feature>
<dbReference type="Pfam" id="PF00512">
    <property type="entry name" value="HisKA"/>
    <property type="match status" value="1"/>
</dbReference>
<dbReference type="Gene3D" id="3.30.565.10">
    <property type="entry name" value="Histidine kinase-like ATPase, C-terminal domain"/>
    <property type="match status" value="1"/>
</dbReference>
<evidence type="ECO:0000256" key="9">
    <source>
        <dbReference type="ARBA" id="ARBA00023012"/>
    </source>
</evidence>
<dbReference type="InterPro" id="IPR003661">
    <property type="entry name" value="HisK_dim/P_dom"/>
</dbReference>
<accession>A0A132BT26</accession>
<dbReference type="OrthoDB" id="913606at2"/>
<comment type="caution">
    <text evidence="14">The sequence shown here is derived from an EMBL/GenBank/DDBJ whole genome shotgun (WGS) entry which is preliminary data.</text>
</comment>
<sequence length="461" mass="49904">MSHPILLRGSIQRRLIVQLLSGAALLAGLMFFVVQNYARDLAGQSQDEILAASVTAILDSASVRDGDLTVDIPYFSFSMLGNISEDRVFYAITRNGSFLTGYPDLPKPAAATSTGPRFRTATYDGESIRLVTATRRMSVGNQPDFIEVTVAQTRYGLRRQLAGISRTVAGFGLGFFALAAVFGIFAAQSAIQPLRQLAGSVSRRGLSDLRPVSAPVPAEMESLVGALNGFMSRLKTSLSRSEDLIAEAAHRVRTPLTTVRTQAEITLRRVDKPENRQAVREMIRAIDESSRAAGQLLDHAMVSFRSDHLETEEVELGRLTRDAVARLVPMADLRDIDMDLTIPEEALQVRGDPILMQSALLNLMDNAIKYSPPDSRVHVALRRVGTSAEVSVRDEGAGFPKADMGRLTRRFVRGGNTDTVVGSGLGLTIAHEVARAHGGQLFLTNHSEEGGACASLSFPLS</sequence>
<keyword evidence="5 14" id="KW-0808">Transferase</keyword>
<feature type="domain" description="HAMP" evidence="13">
    <location>
        <begin position="188"/>
        <end position="239"/>
    </location>
</feature>
<dbReference type="InterPro" id="IPR036890">
    <property type="entry name" value="HATPase_C_sf"/>
</dbReference>
<name>A0A132BT26_9RHOB</name>
<protein>
    <recommendedName>
        <fullName evidence="3">histidine kinase</fullName>
        <ecNumber evidence="3">2.7.13.3</ecNumber>
    </recommendedName>
</protein>
<keyword evidence="6 11" id="KW-0812">Transmembrane</keyword>
<dbReference type="RefSeq" id="WP_068247017.1">
    <property type="nucleotide sequence ID" value="NZ_LPUY01000095.1"/>
</dbReference>
<dbReference type="SMART" id="SM00388">
    <property type="entry name" value="HisKA"/>
    <property type="match status" value="1"/>
</dbReference>
<evidence type="ECO:0000256" key="4">
    <source>
        <dbReference type="ARBA" id="ARBA00022553"/>
    </source>
</evidence>
<dbReference type="InterPro" id="IPR050428">
    <property type="entry name" value="TCS_sensor_his_kinase"/>
</dbReference>
<dbReference type="CDD" id="cd00082">
    <property type="entry name" value="HisKA"/>
    <property type="match status" value="1"/>
</dbReference>
<dbReference type="InterPro" id="IPR003594">
    <property type="entry name" value="HATPase_dom"/>
</dbReference>
<keyword evidence="10 11" id="KW-0472">Membrane</keyword>
<keyword evidence="15" id="KW-1185">Reference proteome</keyword>
<feature type="transmembrane region" description="Helical" evidence="11">
    <location>
        <begin position="15"/>
        <end position="34"/>
    </location>
</feature>
<dbReference type="PANTHER" id="PTHR45436">
    <property type="entry name" value="SENSOR HISTIDINE KINASE YKOH"/>
    <property type="match status" value="1"/>
</dbReference>
<keyword evidence="8 11" id="KW-1133">Transmembrane helix</keyword>
<evidence type="ECO:0000256" key="11">
    <source>
        <dbReference type="SAM" id="Phobius"/>
    </source>
</evidence>
<dbReference type="InterPro" id="IPR036097">
    <property type="entry name" value="HisK_dim/P_sf"/>
</dbReference>
<dbReference type="InterPro" id="IPR003660">
    <property type="entry name" value="HAMP_dom"/>
</dbReference>
<evidence type="ECO:0000313" key="14">
    <source>
        <dbReference type="EMBL" id="KUP91474.1"/>
    </source>
</evidence>
<dbReference type="Gene3D" id="1.10.287.130">
    <property type="match status" value="1"/>
</dbReference>
<dbReference type="EC" id="2.7.13.3" evidence="3"/>
<dbReference type="PRINTS" id="PR00344">
    <property type="entry name" value="BCTRLSENSOR"/>
</dbReference>
<reference evidence="14 15" key="1">
    <citation type="submission" date="2015-12" db="EMBL/GenBank/DDBJ databases">
        <title>Genome sequence of the marine Rhodobacteraceae strain O3.65, Candidatus Tritonibacter horizontis.</title>
        <authorList>
            <person name="Poehlein A."/>
            <person name="Giebel H.A."/>
            <person name="Voget S."/>
            <person name="Brinkhoff T."/>
        </authorList>
    </citation>
    <scope>NUCLEOTIDE SEQUENCE [LARGE SCALE GENOMIC DNA]</scope>
    <source>
        <strain evidence="14 15">O3.65</strain>
    </source>
</reference>